<gene>
    <name evidence="1" type="ORF">AFUS01_LOCUS8925</name>
</gene>
<dbReference type="Proteomes" id="UP000708208">
    <property type="component" value="Unassembled WGS sequence"/>
</dbReference>
<reference evidence="1" key="1">
    <citation type="submission" date="2021-06" db="EMBL/GenBank/DDBJ databases">
        <authorList>
            <person name="Hodson N. C."/>
            <person name="Mongue J. A."/>
            <person name="Jaron S. K."/>
        </authorList>
    </citation>
    <scope>NUCLEOTIDE SEQUENCE</scope>
</reference>
<keyword evidence="2" id="KW-1185">Reference proteome</keyword>
<sequence length="36" mass="4022">DYDITSTCQLPLLYKVPDALDPGVCINSWVKEIHSS</sequence>
<comment type="caution">
    <text evidence="1">The sequence shown here is derived from an EMBL/GenBank/DDBJ whole genome shotgun (WGS) entry which is preliminary data.</text>
</comment>
<feature type="non-terminal residue" evidence="1">
    <location>
        <position position="1"/>
    </location>
</feature>
<evidence type="ECO:0000313" key="2">
    <source>
        <dbReference type="Proteomes" id="UP000708208"/>
    </source>
</evidence>
<name>A0A8J2JQS2_9HEXA</name>
<accession>A0A8J2JQS2</accession>
<protein>
    <submittedName>
        <fullName evidence="1">Uncharacterized protein</fullName>
    </submittedName>
</protein>
<evidence type="ECO:0000313" key="1">
    <source>
        <dbReference type="EMBL" id="CAG7719609.1"/>
    </source>
</evidence>
<organism evidence="1 2">
    <name type="scientific">Allacma fusca</name>
    <dbReference type="NCBI Taxonomy" id="39272"/>
    <lineage>
        <taxon>Eukaryota</taxon>
        <taxon>Metazoa</taxon>
        <taxon>Ecdysozoa</taxon>
        <taxon>Arthropoda</taxon>
        <taxon>Hexapoda</taxon>
        <taxon>Collembola</taxon>
        <taxon>Symphypleona</taxon>
        <taxon>Sminthuridae</taxon>
        <taxon>Allacma</taxon>
    </lineage>
</organism>
<proteinExistence type="predicted"/>
<dbReference type="AlphaFoldDB" id="A0A8J2JQS2"/>
<dbReference type="EMBL" id="CAJVCH010062853">
    <property type="protein sequence ID" value="CAG7719609.1"/>
    <property type="molecule type" value="Genomic_DNA"/>
</dbReference>